<feature type="transmembrane region" description="Helical" evidence="2">
    <location>
        <begin position="21"/>
        <end position="47"/>
    </location>
</feature>
<keyword evidence="2" id="KW-0472">Membrane</keyword>
<organism evidence="4 5">
    <name type="scientific">Thiocapsa imhoffii</name>
    <dbReference type="NCBI Taxonomy" id="382777"/>
    <lineage>
        <taxon>Bacteria</taxon>
        <taxon>Pseudomonadati</taxon>
        <taxon>Pseudomonadota</taxon>
        <taxon>Gammaproteobacteria</taxon>
        <taxon>Chromatiales</taxon>
        <taxon>Chromatiaceae</taxon>
        <taxon>Thiocapsa</taxon>
    </lineage>
</organism>
<reference evidence="4 5" key="1">
    <citation type="journal article" date="2020" name="Microorganisms">
        <title>Osmotic Adaptation and Compatible Solute Biosynthesis of Phototrophic Bacteria as Revealed from Genome Analyses.</title>
        <authorList>
            <person name="Imhoff J.F."/>
            <person name="Rahn T."/>
            <person name="Kunzel S."/>
            <person name="Keller A."/>
            <person name="Neulinger S.C."/>
        </authorList>
    </citation>
    <scope>NUCLEOTIDE SEQUENCE [LARGE SCALE GENOMIC DNA]</scope>
    <source>
        <strain evidence="4 5">DSM 21303</strain>
    </source>
</reference>
<feature type="transmembrane region" description="Helical" evidence="2">
    <location>
        <begin position="67"/>
        <end position="90"/>
    </location>
</feature>
<dbReference type="Gene3D" id="1.20.144.10">
    <property type="entry name" value="Phosphatidic acid phosphatase type 2/haloperoxidase"/>
    <property type="match status" value="1"/>
</dbReference>
<name>A0A9X1B9P4_9GAMM</name>
<dbReference type="InterPro" id="IPR036938">
    <property type="entry name" value="PAP2/HPO_sf"/>
</dbReference>
<accession>A0A9X1B9P4</accession>
<feature type="domain" description="Phosphatidic acid phosphatase type 2/haloperoxidase" evidence="3">
    <location>
        <begin position="101"/>
        <end position="228"/>
    </location>
</feature>
<keyword evidence="2" id="KW-0812">Transmembrane</keyword>
<dbReference type="SUPFAM" id="SSF48317">
    <property type="entry name" value="Acid phosphatase/Vanadium-dependent haloperoxidase"/>
    <property type="match status" value="1"/>
</dbReference>
<protein>
    <submittedName>
        <fullName evidence="4">Phosphoesterase PA-phosphatase</fullName>
    </submittedName>
</protein>
<evidence type="ECO:0000313" key="5">
    <source>
        <dbReference type="Proteomes" id="UP001138802"/>
    </source>
</evidence>
<feature type="transmembrane region" description="Helical" evidence="2">
    <location>
        <begin position="156"/>
        <end position="176"/>
    </location>
</feature>
<dbReference type="CDD" id="cd03396">
    <property type="entry name" value="PAP2_like_6"/>
    <property type="match status" value="1"/>
</dbReference>
<keyword evidence="5" id="KW-1185">Reference proteome</keyword>
<evidence type="ECO:0000256" key="2">
    <source>
        <dbReference type="SAM" id="Phobius"/>
    </source>
</evidence>
<proteinExistence type="predicted"/>
<dbReference type="SMART" id="SM00014">
    <property type="entry name" value="acidPPc"/>
    <property type="match status" value="1"/>
</dbReference>
<dbReference type="Proteomes" id="UP001138802">
    <property type="component" value="Unassembled WGS sequence"/>
</dbReference>
<comment type="caution">
    <text evidence="4">The sequence shown here is derived from an EMBL/GenBank/DDBJ whole genome shotgun (WGS) entry which is preliminary data.</text>
</comment>
<evidence type="ECO:0000256" key="1">
    <source>
        <dbReference type="SAM" id="MobiDB-lite"/>
    </source>
</evidence>
<feature type="region of interest" description="Disordered" evidence="1">
    <location>
        <begin position="399"/>
        <end position="421"/>
    </location>
</feature>
<feature type="transmembrane region" description="Helical" evidence="2">
    <location>
        <begin position="102"/>
        <end position="120"/>
    </location>
</feature>
<sequence>MRATVTTQIRPQRRWPSPGRVLLILALLGTLPFWLFDLDIQVASLFYRPGLDDPWPTAQAPLWSFLYSAAPLLAGLLLLGGLLAVGAGLLWPARRHWRWPAVLVIATTLLGPGLIVNGLFKDHWGRPRPHQIEAFGGSRDYRPPLVLTQADQGAGKSFPCGHSSVGFVLGVFFFLWRQRRPTLAWGALAGSLLLGTLFGIGRMAAGDHFLSDVIWSAVFTYGTGWLLHDVILKIPRRDGARYTEDAWAHAARNHPVLAVITYQAIALAMVVGLLLATPLKTIQTTQIGSDQTEPTARVLRIIADQADVILFAGGDDLTPARVRLEGRGFGLPWSRIRQGLSHQDEMLTYQVHHEGLFTEKDTRIAIGLFTSWTRVEIDIVRGSIRIHEETGPLPRIEVRIGPGTQPNPPSSVHRLAEHTTD</sequence>
<dbReference type="Pfam" id="PF01569">
    <property type="entry name" value="PAP2"/>
    <property type="match status" value="1"/>
</dbReference>
<evidence type="ECO:0000259" key="3">
    <source>
        <dbReference type="SMART" id="SM00014"/>
    </source>
</evidence>
<evidence type="ECO:0000313" key="4">
    <source>
        <dbReference type="EMBL" id="MBK1645528.1"/>
    </source>
</evidence>
<feature type="transmembrane region" description="Helical" evidence="2">
    <location>
        <begin position="213"/>
        <end position="234"/>
    </location>
</feature>
<feature type="transmembrane region" description="Helical" evidence="2">
    <location>
        <begin position="255"/>
        <end position="276"/>
    </location>
</feature>
<gene>
    <name evidence="4" type="ORF">CKO25_12925</name>
</gene>
<feature type="transmembrane region" description="Helical" evidence="2">
    <location>
        <begin position="183"/>
        <end position="201"/>
    </location>
</feature>
<dbReference type="AlphaFoldDB" id="A0A9X1B9P4"/>
<dbReference type="EMBL" id="NRSD01000013">
    <property type="protein sequence ID" value="MBK1645528.1"/>
    <property type="molecule type" value="Genomic_DNA"/>
</dbReference>
<keyword evidence="2" id="KW-1133">Transmembrane helix</keyword>
<dbReference type="InterPro" id="IPR000326">
    <property type="entry name" value="PAP2/HPO"/>
</dbReference>